<dbReference type="GO" id="GO:0005634">
    <property type="term" value="C:nucleus"/>
    <property type="evidence" value="ECO:0007669"/>
    <property type="project" value="TreeGrafter"/>
</dbReference>
<dbReference type="InterPro" id="IPR008271">
    <property type="entry name" value="Ser/Thr_kinase_AS"/>
</dbReference>
<dbReference type="SUPFAM" id="SSF56112">
    <property type="entry name" value="Protein kinase-like (PK-like)"/>
    <property type="match status" value="1"/>
</dbReference>
<dbReference type="InterPro" id="IPR017441">
    <property type="entry name" value="Protein_kinase_ATP_BS"/>
</dbReference>
<evidence type="ECO:0000256" key="1">
    <source>
        <dbReference type="ARBA" id="ARBA00022741"/>
    </source>
</evidence>
<feature type="region of interest" description="Disordered" evidence="5">
    <location>
        <begin position="47"/>
        <end position="66"/>
    </location>
</feature>
<dbReference type="GO" id="GO:0044773">
    <property type="term" value="P:mitotic DNA damage checkpoint signaling"/>
    <property type="evidence" value="ECO:0007669"/>
    <property type="project" value="TreeGrafter"/>
</dbReference>
<evidence type="ECO:0000256" key="2">
    <source>
        <dbReference type="ARBA" id="ARBA00022840"/>
    </source>
</evidence>
<feature type="region of interest" description="Disordered" evidence="5">
    <location>
        <begin position="1"/>
        <end position="22"/>
    </location>
</feature>
<dbReference type="Gene3D" id="3.30.200.20">
    <property type="entry name" value="Phosphorylase Kinase, domain 1"/>
    <property type="match status" value="1"/>
</dbReference>
<evidence type="ECO:0000313" key="7">
    <source>
        <dbReference type="EMBL" id="TPX69164.1"/>
    </source>
</evidence>
<dbReference type="OrthoDB" id="4062651at2759"/>
<dbReference type="GO" id="GO:0005524">
    <property type="term" value="F:ATP binding"/>
    <property type="evidence" value="ECO:0007669"/>
    <property type="project" value="UniProtKB-UniRule"/>
</dbReference>
<evidence type="ECO:0000259" key="6">
    <source>
        <dbReference type="PROSITE" id="PS50011"/>
    </source>
</evidence>
<keyword evidence="4" id="KW-0808">Transferase</keyword>
<dbReference type="GO" id="GO:0004674">
    <property type="term" value="F:protein serine/threonine kinase activity"/>
    <property type="evidence" value="ECO:0007669"/>
    <property type="project" value="UniProtKB-KW"/>
</dbReference>
<dbReference type="PANTHER" id="PTHR44167:SF30">
    <property type="entry name" value="PHOSPHORYLASE KINASE"/>
    <property type="match status" value="1"/>
</dbReference>
<reference evidence="7 8" key="1">
    <citation type="journal article" date="2019" name="Sci. Rep.">
        <title>Comparative genomics of chytrid fungi reveal insights into the obligate biotrophic and pathogenic lifestyle of Synchytrium endobioticum.</title>
        <authorList>
            <person name="van de Vossenberg B.T.L.H."/>
            <person name="Warris S."/>
            <person name="Nguyen H.D.T."/>
            <person name="van Gent-Pelzer M.P.E."/>
            <person name="Joly D.L."/>
            <person name="van de Geest H.C."/>
            <person name="Bonants P.J.M."/>
            <person name="Smith D.S."/>
            <person name="Levesque C.A."/>
            <person name="van der Lee T.A.J."/>
        </authorList>
    </citation>
    <scope>NUCLEOTIDE SEQUENCE [LARGE SCALE GENOMIC DNA]</scope>
    <source>
        <strain evidence="7 8">CBS 675.73</strain>
    </source>
</reference>
<dbReference type="EMBL" id="QEAP01000327">
    <property type="protein sequence ID" value="TPX69164.1"/>
    <property type="molecule type" value="Genomic_DNA"/>
</dbReference>
<dbReference type="InterPro" id="IPR000719">
    <property type="entry name" value="Prot_kinase_dom"/>
</dbReference>
<evidence type="ECO:0000256" key="5">
    <source>
        <dbReference type="SAM" id="MobiDB-lite"/>
    </source>
</evidence>
<dbReference type="SMART" id="SM00220">
    <property type="entry name" value="S_TKc"/>
    <property type="match status" value="1"/>
</dbReference>
<keyword evidence="4" id="KW-0418">Kinase</keyword>
<dbReference type="CDD" id="cd00180">
    <property type="entry name" value="PKc"/>
    <property type="match status" value="1"/>
</dbReference>
<keyword evidence="8" id="KW-1185">Reference proteome</keyword>
<dbReference type="AlphaFoldDB" id="A0A507EZ66"/>
<gene>
    <name evidence="7" type="ORF">CcCBS67573_g06948</name>
</gene>
<feature type="compositionally biased region" description="Polar residues" evidence="5">
    <location>
        <begin position="10"/>
        <end position="22"/>
    </location>
</feature>
<evidence type="ECO:0000256" key="4">
    <source>
        <dbReference type="RuleBase" id="RU000304"/>
    </source>
</evidence>
<name>A0A507EZ66_9FUNG</name>
<proteinExistence type="inferred from homology"/>
<dbReference type="InterPro" id="IPR011009">
    <property type="entry name" value="Kinase-like_dom_sf"/>
</dbReference>
<evidence type="ECO:0000313" key="8">
    <source>
        <dbReference type="Proteomes" id="UP000320333"/>
    </source>
</evidence>
<comment type="similarity">
    <text evidence="4">Belongs to the protein kinase superfamily.</text>
</comment>
<sequence>MPHSQQQQQPHTQNEPPASCALSTESGLLTSYAPTAIREITTHTKLHEPSNEEVQQQQQQPQHTATTTAAKWNGLNSEQRARVAVLNAFRYCPSAFLETYVIHRVIGFGSNGVVLAAESTVTGECVAIKVIYKKRQGRINDPLPSEIVLLKELCNVSQFILRYVDCWQDVNHYYMVTELFGNNWNDVYSANNSELHPIILRSMNDEMYVFSMAVGCSDLYSWSFAYRCKFFNMTGYSMLPMKPIKFIVRQIAAALYHLHKRGYYHGDIKQENILVQLPDAPHSSDERADVDRPRIRLADFGHARLASLGCARYGTRATSAPEFNRASLFHGGELELDGRCGDVFALGLILYSLLGSTGELPSSDCMEDDIPDLEEAAWELLDGMCCPDPAKRIKIDQVLVNEWLSQ</sequence>
<organism evidence="7 8">
    <name type="scientific">Chytriomyces confervae</name>
    <dbReference type="NCBI Taxonomy" id="246404"/>
    <lineage>
        <taxon>Eukaryota</taxon>
        <taxon>Fungi</taxon>
        <taxon>Fungi incertae sedis</taxon>
        <taxon>Chytridiomycota</taxon>
        <taxon>Chytridiomycota incertae sedis</taxon>
        <taxon>Chytridiomycetes</taxon>
        <taxon>Chytridiales</taxon>
        <taxon>Chytriomycetaceae</taxon>
        <taxon>Chytriomyces</taxon>
    </lineage>
</organism>
<dbReference type="PROSITE" id="PS00107">
    <property type="entry name" value="PROTEIN_KINASE_ATP"/>
    <property type="match status" value="1"/>
</dbReference>
<dbReference type="Proteomes" id="UP000320333">
    <property type="component" value="Unassembled WGS sequence"/>
</dbReference>
<feature type="compositionally biased region" description="Low complexity" evidence="5">
    <location>
        <begin position="55"/>
        <end position="66"/>
    </location>
</feature>
<keyword evidence="4" id="KW-0723">Serine/threonine-protein kinase</keyword>
<dbReference type="Gene3D" id="1.10.510.10">
    <property type="entry name" value="Transferase(Phosphotransferase) domain 1"/>
    <property type="match status" value="1"/>
</dbReference>
<protein>
    <recommendedName>
        <fullName evidence="6">Protein kinase domain-containing protein</fullName>
    </recommendedName>
</protein>
<dbReference type="PROSITE" id="PS50011">
    <property type="entry name" value="PROTEIN_KINASE_DOM"/>
    <property type="match status" value="1"/>
</dbReference>
<evidence type="ECO:0000256" key="3">
    <source>
        <dbReference type="PROSITE-ProRule" id="PRU10141"/>
    </source>
</evidence>
<dbReference type="STRING" id="246404.A0A507EZ66"/>
<comment type="caution">
    <text evidence="7">The sequence shown here is derived from an EMBL/GenBank/DDBJ whole genome shotgun (WGS) entry which is preliminary data.</text>
</comment>
<dbReference type="PROSITE" id="PS00108">
    <property type="entry name" value="PROTEIN_KINASE_ST"/>
    <property type="match status" value="1"/>
</dbReference>
<feature type="binding site" evidence="3">
    <location>
        <position position="129"/>
    </location>
    <ligand>
        <name>ATP</name>
        <dbReference type="ChEBI" id="CHEBI:30616"/>
    </ligand>
</feature>
<feature type="domain" description="Protein kinase" evidence="6">
    <location>
        <begin position="100"/>
        <end position="404"/>
    </location>
</feature>
<keyword evidence="1 3" id="KW-0547">Nucleotide-binding</keyword>
<accession>A0A507EZ66</accession>
<keyword evidence="2 3" id="KW-0067">ATP-binding</keyword>
<dbReference type="PANTHER" id="PTHR44167">
    <property type="entry name" value="OVARIAN-SPECIFIC SERINE/THREONINE-PROTEIN KINASE LOK-RELATED"/>
    <property type="match status" value="1"/>
</dbReference>
<dbReference type="Pfam" id="PF00069">
    <property type="entry name" value="Pkinase"/>
    <property type="match status" value="2"/>
</dbReference>